<dbReference type="InterPro" id="IPR036388">
    <property type="entry name" value="WH-like_DNA-bd_sf"/>
</dbReference>
<dbReference type="Pfam" id="PF25212">
    <property type="entry name" value="HVO_A0114"/>
    <property type="match status" value="1"/>
</dbReference>
<keyword evidence="2" id="KW-1185">Reference proteome</keyword>
<accession>A0ABS1QXF9</accession>
<evidence type="ECO:0000313" key="1">
    <source>
        <dbReference type="EMBL" id="MBL1379549.1"/>
    </source>
</evidence>
<dbReference type="Gene3D" id="1.10.10.10">
    <property type="entry name" value="Winged helix-like DNA-binding domain superfamily/Winged helix DNA-binding domain"/>
    <property type="match status" value="1"/>
</dbReference>
<reference evidence="2" key="1">
    <citation type="submission" date="2021-01" db="EMBL/GenBank/DDBJ databases">
        <title>Genome public.</title>
        <authorList>
            <person name="Liu C."/>
            <person name="Sun Q."/>
        </authorList>
    </citation>
    <scope>NUCLEOTIDE SEQUENCE [LARGE SCALE GENOMIC DNA]</scope>
    <source>
        <strain evidence="2">CGMCC 1.18722</strain>
    </source>
</reference>
<sequence length="128" mass="14278">MKARIGVMSEELIRTRILSIAAGTYQPQENEPKVWFTSLNAVSQILCPDNLELIKLMERERPETLSELAELSGRSLGNLSKTLQTLANKGFIRLERKGKSVKPVALFTDFEIIAGQEFEAPFQALNAA</sequence>
<gene>
    <name evidence="1" type="ORF">JKV55_19795</name>
</gene>
<dbReference type="Proteomes" id="UP000638570">
    <property type="component" value="Unassembled WGS sequence"/>
</dbReference>
<dbReference type="InterPro" id="IPR036390">
    <property type="entry name" value="WH_DNA-bd_sf"/>
</dbReference>
<protein>
    <submittedName>
        <fullName evidence="1">Helix-turn-helix domain-containing protein</fullName>
    </submittedName>
</protein>
<dbReference type="RefSeq" id="WP_202088929.1">
    <property type="nucleotide sequence ID" value="NZ_JAERTZ010000036.1"/>
</dbReference>
<dbReference type="EMBL" id="JAERTZ010000036">
    <property type="protein sequence ID" value="MBL1379549.1"/>
    <property type="molecule type" value="Genomic_DNA"/>
</dbReference>
<organism evidence="1 2">
    <name type="scientific">Zobellella iuensis</name>
    <dbReference type="NCBI Taxonomy" id="2803811"/>
    <lineage>
        <taxon>Bacteria</taxon>
        <taxon>Pseudomonadati</taxon>
        <taxon>Pseudomonadota</taxon>
        <taxon>Gammaproteobacteria</taxon>
        <taxon>Aeromonadales</taxon>
        <taxon>Aeromonadaceae</taxon>
        <taxon>Zobellella</taxon>
    </lineage>
</organism>
<evidence type="ECO:0000313" key="2">
    <source>
        <dbReference type="Proteomes" id="UP000638570"/>
    </source>
</evidence>
<comment type="caution">
    <text evidence="1">The sequence shown here is derived from an EMBL/GenBank/DDBJ whole genome shotgun (WGS) entry which is preliminary data.</text>
</comment>
<name>A0ABS1QXF9_9GAMM</name>
<dbReference type="SUPFAM" id="SSF46785">
    <property type="entry name" value="Winged helix' DNA-binding domain"/>
    <property type="match status" value="1"/>
</dbReference>
<proteinExistence type="predicted"/>